<dbReference type="CDD" id="cd00761">
    <property type="entry name" value="Glyco_tranf_GTA_type"/>
    <property type="match status" value="1"/>
</dbReference>
<dbReference type="OrthoDB" id="3171021at2"/>
<name>A0A5B8M4Y5_9MICO</name>
<dbReference type="PANTHER" id="PTHR43685:SF2">
    <property type="entry name" value="GLYCOSYLTRANSFERASE 2-LIKE DOMAIN-CONTAINING PROTEIN"/>
    <property type="match status" value="1"/>
</dbReference>
<dbReference type="KEGG" id="huw:FPZ11_09595"/>
<evidence type="ECO:0000313" key="2">
    <source>
        <dbReference type="EMBL" id="QDZ14984.1"/>
    </source>
</evidence>
<reference evidence="2 3" key="1">
    <citation type="submission" date="2019-07" db="EMBL/GenBank/DDBJ databases">
        <title>Full genome sequence of Humibacter sp. WJ7-1.</title>
        <authorList>
            <person name="Im W.-T."/>
        </authorList>
    </citation>
    <scope>NUCLEOTIDE SEQUENCE [LARGE SCALE GENOMIC DNA]</scope>
    <source>
        <strain evidence="2 3">WJ7-1</strain>
    </source>
</reference>
<dbReference type="GO" id="GO:0016740">
    <property type="term" value="F:transferase activity"/>
    <property type="evidence" value="ECO:0007669"/>
    <property type="project" value="UniProtKB-KW"/>
</dbReference>
<dbReference type="SUPFAM" id="SSF53448">
    <property type="entry name" value="Nucleotide-diphospho-sugar transferases"/>
    <property type="match status" value="1"/>
</dbReference>
<protein>
    <submittedName>
        <fullName evidence="2">Glycosyltransferase family 2 protein</fullName>
    </submittedName>
</protein>
<keyword evidence="2" id="KW-0808">Transferase</keyword>
<dbReference type="Proteomes" id="UP000320216">
    <property type="component" value="Chromosome"/>
</dbReference>
<dbReference type="RefSeq" id="WP_146320384.1">
    <property type="nucleotide sequence ID" value="NZ_CP042305.1"/>
</dbReference>
<dbReference type="AlphaFoldDB" id="A0A5B8M4Y5"/>
<evidence type="ECO:0000259" key="1">
    <source>
        <dbReference type="Pfam" id="PF00535"/>
    </source>
</evidence>
<dbReference type="InterPro" id="IPR029044">
    <property type="entry name" value="Nucleotide-diphossugar_trans"/>
</dbReference>
<feature type="domain" description="Glycosyltransferase 2-like" evidence="1">
    <location>
        <begin position="9"/>
        <end position="128"/>
    </location>
</feature>
<organism evidence="2 3">
    <name type="scientific">Humibacter ginsenosidimutans</name>
    <dbReference type="NCBI Taxonomy" id="2599293"/>
    <lineage>
        <taxon>Bacteria</taxon>
        <taxon>Bacillati</taxon>
        <taxon>Actinomycetota</taxon>
        <taxon>Actinomycetes</taxon>
        <taxon>Micrococcales</taxon>
        <taxon>Microbacteriaceae</taxon>
        <taxon>Humibacter</taxon>
    </lineage>
</organism>
<accession>A0A5B8M4Y5</accession>
<dbReference type="PANTHER" id="PTHR43685">
    <property type="entry name" value="GLYCOSYLTRANSFERASE"/>
    <property type="match status" value="1"/>
</dbReference>
<dbReference type="Gene3D" id="3.90.550.10">
    <property type="entry name" value="Spore Coat Polysaccharide Biosynthesis Protein SpsA, Chain A"/>
    <property type="match status" value="1"/>
</dbReference>
<proteinExistence type="predicted"/>
<dbReference type="Pfam" id="PF00535">
    <property type="entry name" value="Glycos_transf_2"/>
    <property type="match status" value="1"/>
</dbReference>
<dbReference type="InterPro" id="IPR050834">
    <property type="entry name" value="Glycosyltransf_2"/>
</dbReference>
<gene>
    <name evidence="2" type="ORF">FPZ11_09595</name>
</gene>
<evidence type="ECO:0000313" key="3">
    <source>
        <dbReference type="Proteomes" id="UP000320216"/>
    </source>
</evidence>
<dbReference type="GO" id="GO:0044010">
    <property type="term" value="P:single-species biofilm formation"/>
    <property type="evidence" value="ECO:0007669"/>
    <property type="project" value="TreeGrafter"/>
</dbReference>
<sequence length="295" mass="33645">MSGGSGSVSVVVPCFDSGDVVIESVESALAQTYVPLDVIVVDDGSTDLRTLDALVRVAQKPRVRLIRQENSGLSAARNAAIAASNAEYVLPLDADDLIDPRYVEEAVLALSGQPDARLVYSRAELFGTRTGPWELPDFSWERILVHNLIFCSCLYRRADWVRVGGYDPFFKRGREDHDFVLKLLALGGYPVRLDGVYFHYRQSGRSMNDSFAKDRDLLVETSARLLRNNHRLYVEHAEDLFRFIFSQQDQINDLRHRYRWLENLRTRFPRVVKMIRAPFAFWGRRRSTGRTGSAE</sequence>
<dbReference type="EMBL" id="CP042305">
    <property type="protein sequence ID" value="QDZ14984.1"/>
    <property type="molecule type" value="Genomic_DNA"/>
</dbReference>
<dbReference type="InterPro" id="IPR001173">
    <property type="entry name" value="Glyco_trans_2-like"/>
</dbReference>
<keyword evidence="3" id="KW-1185">Reference proteome</keyword>